<organism evidence="2 3">
    <name type="scientific">Deinococcus navajonensis</name>
    <dbReference type="NCBI Taxonomy" id="309884"/>
    <lineage>
        <taxon>Bacteria</taxon>
        <taxon>Thermotogati</taxon>
        <taxon>Deinococcota</taxon>
        <taxon>Deinococci</taxon>
        <taxon>Deinococcales</taxon>
        <taxon>Deinococcaceae</taxon>
        <taxon>Deinococcus</taxon>
    </lineage>
</organism>
<proteinExistence type="predicted"/>
<dbReference type="InterPro" id="IPR054191">
    <property type="entry name" value="DUF6896"/>
</dbReference>
<evidence type="ECO:0000259" key="1">
    <source>
        <dbReference type="Pfam" id="PF21837"/>
    </source>
</evidence>
<keyword evidence="3" id="KW-1185">Reference proteome</keyword>
<dbReference type="EMBL" id="JBHSEH010000019">
    <property type="protein sequence ID" value="MFC4427220.1"/>
    <property type="molecule type" value="Genomic_DNA"/>
</dbReference>
<comment type="caution">
    <text evidence="2">The sequence shown here is derived from an EMBL/GenBank/DDBJ whole genome shotgun (WGS) entry which is preliminary data.</text>
</comment>
<dbReference type="RefSeq" id="WP_380040488.1">
    <property type="nucleotide sequence ID" value="NZ_JBHSEH010000019.1"/>
</dbReference>
<feature type="domain" description="DUF6896" evidence="1">
    <location>
        <begin position="6"/>
        <end position="121"/>
    </location>
</feature>
<protein>
    <submittedName>
        <fullName evidence="2">DUF6896 domain-containing protein</fullName>
    </submittedName>
</protein>
<gene>
    <name evidence="2" type="ORF">ACFOZ9_13470</name>
</gene>
<name>A0ABV8XSC6_9DEIO</name>
<dbReference type="Proteomes" id="UP001595998">
    <property type="component" value="Unassembled WGS sequence"/>
</dbReference>
<evidence type="ECO:0000313" key="2">
    <source>
        <dbReference type="EMBL" id="MFC4427220.1"/>
    </source>
</evidence>
<sequence length="139" mass="15578">MNAVNLEDLLQHYLTLVQDAIRRIEARYGVATPGAVWSGHLPAVGCVDGMSYQYHGRGCTAVLDGQTVSWDWWDGRTDLLDPWQIARLTGDRPEAYGEWADLRVLRQHMQTLAEQGLLEPVVEGHSYQLPPHQPTAVMA</sequence>
<evidence type="ECO:0000313" key="3">
    <source>
        <dbReference type="Proteomes" id="UP001595998"/>
    </source>
</evidence>
<dbReference type="Pfam" id="PF21837">
    <property type="entry name" value="DUF6896"/>
    <property type="match status" value="1"/>
</dbReference>
<accession>A0ABV8XSC6</accession>
<reference evidence="3" key="1">
    <citation type="journal article" date="2019" name="Int. J. Syst. Evol. Microbiol.">
        <title>The Global Catalogue of Microorganisms (GCM) 10K type strain sequencing project: providing services to taxonomists for standard genome sequencing and annotation.</title>
        <authorList>
            <consortium name="The Broad Institute Genomics Platform"/>
            <consortium name="The Broad Institute Genome Sequencing Center for Infectious Disease"/>
            <person name="Wu L."/>
            <person name="Ma J."/>
        </authorList>
    </citation>
    <scope>NUCLEOTIDE SEQUENCE [LARGE SCALE GENOMIC DNA]</scope>
    <source>
        <strain evidence="3">CCUG 56029</strain>
    </source>
</reference>